<dbReference type="GO" id="GO:0016747">
    <property type="term" value="F:acyltransferase activity, transferring groups other than amino-acyl groups"/>
    <property type="evidence" value="ECO:0000318"/>
    <property type="project" value="GO_Central"/>
</dbReference>
<dbReference type="CDD" id="cd04301">
    <property type="entry name" value="NAT_SF"/>
    <property type="match status" value="1"/>
</dbReference>
<dbReference type="Pfam" id="PF00583">
    <property type="entry name" value="Acetyltransf_1"/>
    <property type="match status" value="1"/>
</dbReference>
<dbReference type="InterPro" id="IPR000182">
    <property type="entry name" value="GNAT_dom"/>
</dbReference>
<dbReference type="PhylomeDB" id="A7SEG0"/>
<keyword evidence="5" id="KW-1185">Reference proteome</keyword>
<name>A7SEG0_NEMVE</name>
<reference evidence="4 5" key="1">
    <citation type="journal article" date="2007" name="Science">
        <title>Sea anemone genome reveals ancestral eumetazoan gene repertoire and genomic organization.</title>
        <authorList>
            <person name="Putnam N.H."/>
            <person name="Srivastava M."/>
            <person name="Hellsten U."/>
            <person name="Dirks B."/>
            <person name="Chapman J."/>
            <person name="Salamov A."/>
            <person name="Terry A."/>
            <person name="Shapiro H."/>
            <person name="Lindquist E."/>
            <person name="Kapitonov V.V."/>
            <person name="Jurka J."/>
            <person name="Genikhovich G."/>
            <person name="Grigoriev I.V."/>
            <person name="Lucas S.M."/>
            <person name="Steele R.E."/>
            <person name="Finnerty J.R."/>
            <person name="Technau U."/>
            <person name="Martindale M.Q."/>
            <person name="Rokhsar D.S."/>
        </authorList>
    </citation>
    <scope>NUCLEOTIDE SEQUENCE [LARGE SCALE GENOMIC DNA]</scope>
    <source>
        <strain evidence="5">CH2 X CH6</strain>
    </source>
</reference>
<dbReference type="InterPro" id="IPR016181">
    <property type="entry name" value="Acyl_CoA_acyltransferase"/>
</dbReference>
<evidence type="ECO:0000259" key="3">
    <source>
        <dbReference type="PROSITE" id="PS51186"/>
    </source>
</evidence>
<keyword evidence="2" id="KW-0012">Acyltransferase</keyword>
<dbReference type="Proteomes" id="UP000001593">
    <property type="component" value="Unassembled WGS sequence"/>
</dbReference>
<dbReference type="HOGENOM" id="CLU_112419_0_0_1"/>
<protein>
    <recommendedName>
        <fullName evidence="3">N-acetyltransferase domain-containing protein</fullName>
    </recommendedName>
</protein>
<dbReference type="AlphaFoldDB" id="A7SEG0"/>
<gene>
    <name evidence="4" type="ORF">NEMVEDRAFT_v1g244688</name>
</gene>
<dbReference type="EMBL" id="DS469636">
    <property type="protein sequence ID" value="EDO37918.1"/>
    <property type="molecule type" value="Genomic_DNA"/>
</dbReference>
<feature type="domain" description="N-acetyltransferase" evidence="3">
    <location>
        <begin position="31"/>
        <end position="165"/>
    </location>
</feature>
<evidence type="ECO:0000313" key="4">
    <source>
        <dbReference type="EMBL" id="EDO37918.1"/>
    </source>
</evidence>
<accession>A7SEG0</accession>
<dbReference type="OMA" id="VGTTCAW"/>
<dbReference type="SUPFAM" id="SSF55729">
    <property type="entry name" value="Acyl-CoA N-acyltransferases (Nat)"/>
    <property type="match status" value="1"/>
</dbReference>
<dbReference type="KEGG" id="nve:5509483"/>
<keyword evidence="1" id="KW-0808">Transferase</keyword>
<proteinExistence type="predicted"/>
<organism evidence="4 5">
    <name type="scientific">Nematostella vectensis</name>
    <name type="common">Starlet sea anemone</name>
    <dbReference type="NCBI Taxonomy" id="45351"/>
    <lineage>
        <taxon>Eukaryota</taxon>
        <taxon>Metazoa</taxon>
        <taxon>Cnidaria</taxon>
        <taxon>Anthozoa</taxon>
        <taxon>Hexacorallia</taxon>
        <taxon>Actiniaria</taxon>
        <taxon>Edwardsiidae</taxon>
        <taxon>Nematostella</taxon>
    </lineage>
</organism>
<dbReference type="PROSITE" id="PS51186">
    <property type="entry name" value="GNAT"/>
    <property type="match status" value="1"/>
</dbReference>
<dbReference type="InParanoid" id="A7SEG0"/>
<dbReference type="Gene3D" id="3.40.630.30">
    <property type="match status" value="1"/>
</dbReference>
<dbReference type="InterPro" id="IPR050680">
    <property type="entry name" value="YpeA/RimI_acetyltransf"/>
</dbReference>
<dbReference type="PANTHER" id="PTHR43420">
    <property type="entry name" value="ACETYLTRANSFERASE"/>
    <property type="match status" value="1"/>
</dbReference>
<sequence>MQKSCDTGQCWFIFRDLQSRALPSAQVPEGYTLRGWWDGAEVVWLQIVKKAFEDFVKDWTAETFVSRYKNQNNFFKDGFFMVKHKDTFVATCFSWQDKRDSSNGQLHWLAVLPEHQGKGIGKWLAVEVLKFFKSKGKTAVSLKAEVTNKKAIRFYKAIGFEKEEL</sequence>
<evidence type="ECO:0000256" key="1">
    <source>
        <dbReference type="ARBA" id="ARBA00022679"/>
    </source>
</evidence>
<evidence type="ECO:0000256" key="2">
    <source>
        <dbReference type="ARBA" id="ARBA00023315"/>
    </source>
</evidence>
<evidence type="ECO:0000313" key="5">
    <source>
        <dbReference type="Proteomes" id="UP000001593"/>
    </source>
</evidence>